<dbReference type="Proteomes" id="UP000434957">
    <property type="component" value="Unassembled WGS sequence"/>
</dbReference>
<proteinExistence type="predicted"/>
<protein>
    <submittedName>
        <fullName evidence="1">Uncharacterized protein</fullName>
    </submittedName>
</protein>
<keyword evidence="2" id="KW-1185">Reference proteome</keyword>
<gene>
    <name evidence="1" type="ORF">PR003_g32785</name>
</gene>
<reference evidence="1 2" key="1">
    <citation type="submission" date="2018-08" db="EMBL/GenBank/DDBJ databases">
        <title>Genomic investigation of the strawberry pathogen Phytophthora fragariae indicates pathogenicity is determined by transcriptional variation in three key races.</title>
        <authorList>
            <person name="Adams T.M."/>
            <person name="Armitage A.D."/>
            <person name="Sobczyk M.K."/>
            <person name="Bates H.J."/>
            <person name="Dunwell J.M."/>
            <person name="Nellist C.F."/>
            <person name="Harrison R.J."/>
        </authorList>
    </citation>
    <scope>NUCLEOTIDE SEQUENCE [LARGE SCALE GENOMIC DNA]</scope>
    <source>
        <strain evidence="1 2">SCRP333</strain>
    </source>
</reference>
<dbReference type="AlphaFoldDB" id="A0A6A4AV94"/>
<dbReference type="EMBL" id="QXFT01008374">
    <property type="protein sequence ID" value="KAE9264493.1"/>
    <property type="molecule type" value="Genomic_DNA"/>
</dbReference>
<evidence type="ECO:0000313" key="2">
    <source>
        <dbReference type="Proteomes" id="UP000434957"/>
    </source>
</evidence>
<sequence>MKKEFASTIPDSQLNTSKVGYRSRKISMQLPMPEVLFKNLSSSVPVPVEVGANGLVDIHLASIFTPEQ</sequence>
<evidence type="ECO:0000313" key="1">
    <source>
        <dbReference type="EMBL" id="KAE9264493.1"/>
    </source>
</evidence>
<comment type="caution">
    <text evidence="1">The sequence shown here is derived from an EMBL/GenBank/DDBJ whole genome shotgun (WGS) entry which is preliminary data.</text>
</comment>
<accession>A0A6A4AV94</accession>
<organism evidence="1 2">
    <name type="scientific">Phytophthora rubi</name>
    <dbReference type="NCBI Taxonomy" id="129364"/>
    <lineage>
        <taxon>Eukaryota</taxon>
        <taxon>Sar</taxon>
        <taxon>Stramenopiles</taxon>
        <taxon>Oomycota</taxon>
        <taxon>Peronosporomycetes</taxon>
        <taxon>Peronosporales</taxon>
        <taxon>Peronosporaceae</taxon>
        <taxon>Phytophthora</taxon>
    </lineage>
</organism>
<name>A0A6A4AV94_9STRA</name>